<dbReference type="OrthoDB" id="7595207at2"/>
<dbReference type="Proteomes" id="UP000663508">
    <property type="component" value="Chromosome"/>
</dbReference>
<protein>
    <submittedName>
        <fullName evidence="3">Nucleic-acid-binding protein containing a zn-ribbon</fullName>
    </submittedName>
</protein>
<dbReference type="InterPro" id="IPR012340">
    <property type="entry name" value="NA-bd_OB-fold"/>
</dbReference>
<accession>A0A147FJ70</accession>
<accession>A0A0J6QKX8</accession>
<dbReference type="Proteomes" id="UP000036471">
    <property type="component" value="Unassembled WGS sequence"/>
</dbReference>
<sequence>MDEAAGPQRAYEEFLRAGRFMIQRARRTGEYVFYPRTLSPSGEVDLDWVEASGLGTVYAITVNRRRDGAVNVALVDLDEGPRMMTTIAGVETVPIGTRVKARVEAGETPRVVFDPVEEPR</sequence>
<dbReference type="EMBL" id="JTHG01000409">
    <property type="protein sequence ID" value="KMO11335.1"/>
    <property type="molecule type" value="Genomic_DNA"/>
</dbReference>
<dbReference type="RefSeq" id="WP_048426657.1">
    <property type="nucleotide sequence ID" value="NZ_AP024145.1"/>
</dbReference>
<evidence type="ECO:0000313" key="3">
    <source>
        <dbReference type="EMBL" id="KMO11335.1"/>
    </source>
</evidence>
<feature type="domain" description="ChsH2 C-terminal OB-fold" evidence="1">
    <location>
        <begin position="48"/>
        <end position="103"/>
    </location>
</feature>
<evidence type="ECO:0000313" key="5">
    <source>
        <dbReference type="Proteomes" id="UP000663508"/>
    </source>
</evidence>
<keyword evidence="4" id="KW-1185">Reference proteome</keyword>
<proteinExistence type="predicted"/>
<evidence type="ECO:0000313" key="4">
    <source>
        <dbReference type="Proteomes" id="UP000036471"/>
    </source>
</evidence>
<dbReference type="AlphaFoldDB" id="A0A0J6QKX8"/>
<evidence type="ECO:0000313" key="2">
    <source>
        <dbReference type="EMBL" id="BCM83939.1"/>
    </source>
</evidence>
<dbReference type="SUPFAM" id="SSF50249">
    <property type="entry name" value="Nucleic acid-binding proteins"/>
    <property type="match status" value="1"/>
</dbReference>
<gene>
    <name evidence="2" type="ORF">mvi_24000</name>
    <name evidence="3" type="ORF">QR79_30035</name>
</gene>
<dbReference type="KEGG" id="mind:mvi_24000"/>
<dbReference type="PANTHER" id="PTHR34075:SF5">
    <property type="entry name" value="BLR3430 PROTEIN"/>
    <property type="match status" value="1"/>
</dbReference>
<dbReference type="EMBL" id="AP024145">
    <property type="protein sequence ID" value="BCM83939.1"/>
    <property type="molecule type" value="Genomic_DNA"/>
</dbReference>
<reference evidence="3 4" key="1">
    <citation type="submission" date="2014-11" db="EMBL/GenBank/DDBJ databases">
        <title>Comparative genomics of Methylobacterium species.</title>
        <authorList>
            <person name="Chaudhry V."/>
            <person name="Patil P.B."/>
        </authorList>
    </citation>
    <scope>NUCLEOTIDE SEQUENCE [LARGE SCALE GENOMIC DNA]</scope>
    <source>
        <strain evidence="3 4">SE3.6</strain>
    </source>
</reference>
<dbReference type="PANTHER" id="PTHR34075">
    <property type="entry name" value="BLR3430 PROTEIN"/>
    <property type="match status" value="1"/>
</dbReference>
<dbReference type="InterPro" id="IPR052513">
    <property type="entry name" value="Thioester_dehydratase-like"/>
</dbReference>
<dbReference type="Pfam" id="PF01796">
    <property type="entry name" value="OB_ChsH2_C"/>
    <property type="match status" value="1"/>
</dbReference>
<dbReference type="InterPro" id="IPR002878">
    <property type="entry name" value="ChsH2_C"/>
</dbReference>
<reference evidence="2" key="2">
    <citation type="submission" date="2020-11" db="EMBL/GenBank/DDBJ databases">
        <title>Complete genome sequence of a novel pathogenic Methylobacterium strain isolated from rice in Vietnam.</title>
        <authorList>
            <person name="Lai K."/>
            <person name="Okazaki S."/>
            <person name="Higashi K."/>
            <person name="Mori H."/>
            <person name="Toyoda A."/>
            <person name="Kurokawa K."/>
        </authorList>
    </citation>
    <scope>NUCLEOTIDE SEQUENCE</scope>
    <source>
        <strain evidence="2">VL1</strain>
    </source>
</reference>
<evidence type="ECO:0000259" key="1">
    <source>
        <dbReference type="Pfam" id="PF01796"/>
    </source>
</evidence>
<organism evidence="2 5">
    <name type="scientific">Methylobacterium indicum</name>
    <dbReference type="NCBI Taxonomy" id="1775910"/>
    <lineage>
        <taxon>Bacteria</taxon>
        <taxon>Pseudomonadati</taxon>
        <taxon>Pseudomonadota</taxon>
        <taxon>Alphaproteobacteria</taxon>
        <taxon>Hyphomicrobiales</taxon>
        <taxon>Methylobacteriaceae</taxon>
        <taxon>Methylobacterium</taxon>
    </lineage>
</organism>
<name>A0A0J6QKX8_9HYPH</name>